<feature type="region of interest" description="Disordered" evidence="2">
    <location>
        <begin position="579"/>
        <end position="617"/>
    </location>
</feature>
<dbReference type="OrthoDB" id="247880at2759"/>
<evidence type="ECO:0000256" key="1">
    <source>
        <dbReference type="SAM" id="Coils"/>
    </source>
</evidence>
<feature type="coiled-coil region" evidence="1">
    <location>
        <begin position="301"/>
        <end position="373"/>
    </location>
</feature>
<proteinExistence type="predicted"/>
<sequence length="672" mass="73947">SGSNDEDGSDGGTPRAGPTLRVLKEAMHAAAEASAASAASAALREKLRLQQLRQGGLEQEVAALRSGLERRVQGLEQHTSQRACEVEGRLRGVEGRLRGVEAAAQRPDSGGDALLLQQLQARVARLERRQGAMQGHAVTELSAATEGRGNDVAEPPLPHVFRNQQEEERQDQEAQRQQEPKSDTVNNAAQEKTATRGVAAVAAATSPAAAGSLDARRLRLDIDALRLDLVSCIVEIEKVMDQQQRLGSRVHGCMSALQQHQTEVSGLSEQQKASIESHMARLERQQSAATARQEKQLAAALDVLQAKIVSEVRRVHELREDTVVRADQQRLGEVATAQKQLRDELRIAVERQHEEVKLALEQISETERRLERDVVSQLQTETARQLDAARQTQDAATDATQRLVQETQDDLRRMQNSLKDGAVLTQERFRRLEASLETRLADEARRLKTFTSDATLRLQRQVEDEVRRLVHITEQESLASMQQEMQRVDVAVRALEEEQRALREGMLAVTAPSRTLASLDHRMTVLQEDVRGAYAQLERVQSAGSLALPQQLLARQQRILQEDLLEVKTRLRRCEACCGDGHAESRHPEVSASHSSRDRRFPRISETPPTTPRLDAMTSAAGKLGPAAGADAGAAQGLVLPRRLNHSRLTDGTRDGCSSGAASYDPLAGVFD</sequence>
<dbReference type="AlphaFoldDB" id="A0A422NPH8"/>
<gene>
    <name evidence="3" type="ORF">Tco025E_07374</name>
</gene>
<feature type="compositionally biased region" description="Basic and acidic residues" evidence="2">
    <location>
        <begin position="579"/>
        <end position="603"/>
    </location>
</feature>
<dbReference type="EMBL" id="MKKU01000567">
    <property type="protein sequence ID" value="RNF07382.1"/>
    <property type="molecule type" value="Genomic_DNA"/>
</dbReference>
<dbReference type="Proteomes" id="UP000284403">
    <property type="component" value="Unassembled WGS sequence"/>
</dbReference>
<dbReference type="GeneID" id="40320985"/>
<reference evidence="3 4" key="1">
    <citation type="journal article" date="2018" name="BMC Genomics">
        <title>Genomic comparison of Trypanosoma conorhini and Trypanosoma rangeli to Trypanosoma cruzi strains of high and low virulence.</title>
        <authorList>
            <person name="Bradwell K.R."/>
            <person name="Koparde V.N."/>
            <person name="Matveyev A.V."/>
            <person name="Serrano M.G."/>
            <person name="Alves J.M."/>
            <person name="Parikh H."/>
            <person name="Huang B."/>
            <person name="Lee V."/>
            <person name="Espinosa-Alvarez O."/>
            <person name="Ortiz P.A."/>
            <person name="Costa-Martins A.G."/>
            <person name="Teixeira M.M."/>
            <person name="Buck G.A."/>
        </authorList>
    </citation>
    <scope>NUCLEOTIDE SEQUENCE [LARGE SCALE GENOMIC DNA]</scope>
    <source>
        <strain evidence="3 4">025E</strain>
    </source>
</reference>
<evidence type="ECO:0000313" key="3">
    <source>
        <dbReference type="EMBL" id="RNF07382.1"/>
    </source>
</evidence>
<evidence type="ECO:0000313" key="4">
    <source>
        <dbReference type="Proteomes" id="UP000284403"/>
    </source>
</evidence>
<accession>A0A422NPH8</accession>
<feature type="non-terminal residue" evidence="3">
    <location>
        <position position="1"/>
    </location>
</feature>
<feature type="region of interest" description="Disordered" evidence="2">
    <location>
        <begin position="134"/>
        <end position="193"/>
    </location>
</feature>
<organism evidence="3 4">
    <name type="scientific">Trypanosoma conorhini</name>
    <dbReference type="NCBI Taxonomy" id="83891"/>
    <lineage>
        <taxon>Eukaryota</taxon>
        <taxon>Discoba</taxon>
        <taxon>Euglenozoa</taxon>
        <taxon>Kinetoplastea</taxon>
        <taxon>Metakinetoplastina</taxon>
        <taxon>Trypanosomatida</taxon>
        <taxon>Trypanosomatidae</taxon>
        <taxon>Trypanosoma</taxon>
    </lineage>
</organism>
<protein>
    <submittedName>
        <fullName evidence="3">Putative plectin-like protein</fullName>
    </submittedName>
</protein>
<feature type="region of interest" description="Disordered" evidence="2">
    <location>
        <begin position="648"/>
        <end position="672"/>
    </location>
</feature>
<evidence type="ECO:0000256" key="2">
    <source>
        <dbReference type="SAM" id="MobiDB-lite"/>
    </source>
</evidence>
<dbReference type="RefSeq" id="XP_029225646.1">
    <property type="nucleotide sequence ID" value="XM_029374240.1"/>
</dbReference>
<keyword evidence="1" id="KW-0175">Coiled coil</keyword>
<feature type="compositionally biased region" description="Polar residues" evidence="2">
    <location>
        <begin position="183"/>
        <end position="192"/>
    </location>
</feature>
<name>A0A422NPH8_9TRYP</name>
<keyword evidence="4" id="KW-1185">Reference proteome</keyword>
<feature type="compositionally biased region" description="Basic and acidic residues" evidence="2">
    <location>
        <begin position="164"/>
        <end position="182"/>
    </location>
</feature>
<comment type="caution">
    <text evidence="3">The sequence shown here is derived from an EMBL/GenBank/DDBJ whole genome shotgun (WGS) entry which is preliminary data.</text>
</comment>